<dbReference type="OrthoDB" id="1668230at2759"/>
<name>A0A168DYK7_CORFA</name>
<reference evidence="9 10" key="1">
    <citation type="journal article" date="2016" name="Genome Biol. Evol.">
        <title>Divergent and convergent evolution of fungal pathogenicity.</title>
        <authorList>
            <person name="Shang Y."/>
            <person name="Xiao G."/>
            <person name="Zheng P."/>
            <person name="Cen K."/>
            <person name="Zhan S."/>
            <person name="Wang C."/>
        </authorList>
    </citation>
    <scope>NUCLEOTIDE SEQUENCE [LARGE SCALE GENOMIC DNA]</scope>
    <source>
        <strain evidence="9 10">ARSEF 2679</strain>
    </source>
</reference>
<accession>A0A168DYK7</accession>
<feature type="compositionally biased region" description="Acidic residues" evidence="7">
    <location>
        <begin position="59"/>
        <end position="98"/>
    </location>
</feature>
<feature type="compositionally biased region" description="Low complexity" evidence="7">
    <location>
        <begin position="1"/>
        <end position="11"/>
    </location>
</feature>
<feature type="region of interest" description="Disordered" evidence="7">
    <location>
        <begin position="1"/>
        <end position="36"/>
    </location>
</feature>
<dbReference type="EMBL" id="AZHB01000001">
    <property type="protein sequence ID" value="OAA73160.1"/>
    <property type="molecule type" value="Genomic_DNA"/>
</dbReference>
<dbReference type="RefSeq" id="XP_018708118.1">
    <property type="nucleotide sequence ID" value="XM_018843668.1"/>
</dbReference>
<keyword evidence="5 9" id="KW-0418">Kinase</keyword>
<evidence type="ECO:0000256" key="7">
    <source>
        <dbReference type="SAM" id="MobiDB-lite"/>
    </source>
</evidence>
<dbReference type="SMART" id="SM00220">
    <property type="entry name" value="S_TKc"/>
    <property type="match status" value="1"/>
</dbReference>
<evidence type="ECO:0000256" key="3">
    <source>
        <dbReference type="ARBA" id="ARBA00022679"/>
    </source>
</evidence>
<dbReference type="InterPro" id="IPR000719">
    <property type="entry name" value="Prot_kinase_dom"/>
</dbReference>
<dbReference type="PROSITE" id="PS00108">
    <property type="entry name" value="PROTEIN_KINASE_ST"/>
    <property type="match status" value="1"/>
</dbReference>
<dbReference type="InterPro" id="IPR008271">
    <property type="entry name" value="Ser/Thr_kinase_AS"/>
</dbReference>
<evidence type="ECO:0000256" key="6">
    <source>
        <dbReference type="ARBA" id="ARBA00022840"/>
    </source>
</evidence>
<feature type="region of interest" description="Disordered" evidence="7">
    <location>
        <begin position="52"/>
        <end position="152"/>
    </location>
</feature>
<evidence type="ECO:0000256" key="1">
    <source>
        <dbReference type="ARBA" id="ARBA00010791"/>
    </source>
</evidence>
<evidence type="ECO:0000256" key="5">
    <source>
        <dbReference type="ARBA" id="ARBA00022777"/>
    </source>
</evidence>
<evidence type="ECO:0000259" key="8">
    <source>
        <dbReference type="PROSITE" id="PS50011"/>
    </source>
</evidence>
<dbReference type="PANTHER" id="PTHR24346:SF82">
    <property type="entry name" value="KP78A-RELATED"/>
    <property type="match status" value="1"/>
</dbReference>
<comment type="caution">
    <text evidence="9">The sequence shown here is derived from an EMBL/GenBank/DDBJ whole genome shotgun (WGS) entry which is preliminary data.</text>
</comment>
<evidence type="ECO:0000256" key="4">
    <source>
        <dbReference type="ARBA" id="ARBA00022741"/>
    </source>
</evidence>
<evidence type="ECO:0000256" key="2">
    <source>
        <dbReference type="ARBA" id="ARBA00022527"/>
    </source>
</evidence>
<feature type="domain" description="Protein kinase" evidence="8">
    <location>
        <begin position="483"/>
        <end position="752"/>
    </location>
</feature>
<keyword evidence="10" id="KW-1185">Reference proteome</keyword>
<dbReference type="CDD" id="cd00180">
    <property type="entry name" value="PKc"/>
    <property type="match status" value="1"/>
</dbReference>
<keyword evidence="3" id="KW-0808">Transferase</keyword>
<dbReference type="Proteomes" id="UP000076744">
    <property type="component" value="Unassembled WGS sequence"/>
</dbReference>
<dbReference type="SUPFAM" id="SSF56112">
    <property type="entry name" value="Protein kinase-like (PK-like)"/>
    <property type="match status" value="1"/>
</dbReference>
<dbReference type="GO" id="GO:0005524">
    <property type="term" value="F:ATP binding"/>
    <property type="evidence" value="ECO:0007669"/>
    <property type="project" value="UniProtKB-KW"/>
</dbReference>
<proteinExistence type="inferred from homology"/>
<evidence type="ECO:0000313" key="9">
    <source>
        <dbReference type="EMBL" id="OAA73160.1"/>
    </source>
</evidence>
<dbReference type="STRING" id="1081104.A0A168DYK7"/>
<dbReference type="Pfam" id="PF00069">
    <property type="entry name" value="Pkinase"/>
    <property type="match status" value="1"/>
</dbReference>
<dbReference type="Gene3D" id="1.10.510.10">
    <property type="entry name" value="Transferase(Phosphotransferase) domain 1"/>
    <property type="match status" value="1"/>
</dbReference>
<organism evidence="9 10">
    <name type="scientific">Cordyceps fumosorosea (strain ARSEF 2679)</name>
    <name type="common">Isaria fumosorosea</name>
    <dbReference type="NCBI Taxonomy" id="1081104"/>
    <lineage>
        <taxon>Eukaryota</taxon>
        <taxon>Fungi</taxon>
        <taxon>Dikarya</taxon>
        <taxon>Ascomycota</taxon>
        <taxon>Pezizomycotina</taxon>
        <taxon>Sordariomycetes</taxon>
        <taxon>Hypocreomycetidae</taxon>
        <taxon>Hypocreales</taxon>
        <taxon>Cordycipitaceae</taxon>
        <taxon>Cordyceps</taxon>
    </lineage>
</organism>
<dbReference type="GO" id="GO:0005737">
    <property type="term" value="C:cytoplasm"/>
    <property type="evidence" value="ECO:0007669"/>
    <property type="project" value="TreeGrafter"/>
</dbReference>
<dbReference type="InterPro" id="IPR011009">
    <property type="entry name" value="Kinase-like_dom_sf"/>
</dbReference>
<dbReference type="GO" id="GO:0004674">
    <property type="term" value="F:protein serine/threonine kinase activity"/>
    <property type="evidence" value="ECO:0007669"/>
    <property type="project" value="UniProtKB-KW"/>
</dbReference>
<dbReference type="PROSITE" id="PS50011">
    <property type="entry name" value="PROTEIN_KINASE_DOM"/>
    <property type="match status" value="1"/>
</dbReference>
<dbReference type="GeneID" id="30016353"/>
<dbReference type="PANTHER" id="PTHR24346">
    <property type="entry name" value="MAP/MICROTUBULE AFFINITY-REGULATING KINASE"/>
    <property type="match status" value="1"/>
</dbReference>
<dbReference type="AlphaFoldDB" id="A0A168DYK7"/>
<comment type="similarity">
    <text evidence="1">Belongs to the protein kinase superfamily. CAMK Ser/Thr protein kinase family. NIM1 subfamily.</text>
</comment>
<evidence type="ECO:0000313" key="10">
    <source>
        <dbReference type="Proteomes" id="UP000076744"/>
    </source>
</evidence>
<keyword evidence="6" id="KW-0067">ATP-binding</keyword>
<protein>
    <submittedName>
        <fullName evidence="9">Protein kinase-like domain protein</fullName>
    </submittedName>
</protein>
<sequence length="752" mass="82556">MSSQDSSNSSSTVPIAELPSLSTAPTPHSNNDEQVVFHHGAKRPCFGLLTVPAAQEVQAGEEEAEDEEAEDEEAEDEEVEDEEAEDEEAEDKEADAEEVGEKKAGEEEPQLPALRPEDNSSPLDLSPLPLHASPISSSSLTEYGAAEDAAADKEREVEEMLLRSLALMTVTEKTLPENVRAAVSVPKSGDPSGVYKGGLEVGTESTERTESGLSPDLFPLVGYGTEDSLLPNQTQLLGFGSEGGPAPDLSQLLGYGTEGSLLPNQAQLLGDGTEGGSWIDQFGLLGDSTEGGNSEQRKKWNIVQGSAIIGFDLHMQAETQAEMPAATQYWCSFVFDPASDSVIARNQGNGEISLYALHVNTETPAVRREFYRSLKPDHHTRISPGYWLVTADHTTDQNCWAEVRLLPRKFRCIYTQVVLPASKRPRPDDDDSQAITDIGQSSALGAMAKENPMLIPQTTRIHVLSPVLSLEAKVEAKNTYTLDCHRYIVGPHGTRIIFLATHSGYHEYEERVAVKLIRGNSPDDVATLAKRWTKEVLFHTLLHDPSIVKYLGSDSRFLAIFTEYLPYDGLADTSPNGMFKGSAEDAERVLKDISSVLVYLEAEGILHNDIKPGNILYDKQRGAVLIDFGLASYVGDGDLSGGTLPYVPPEVEAKQVRGREDTRSRCPKSEIYSLGVTMLYLLRKTDLPDMNRKKFVWKMFSGSLKYQKWKAEVTTMAESIPGRIGSIVRRMLAESPQDRISAQEILDELERK</sequence>
<keyword evidence="4" id="KW-0547">Nucleotide-binding</keyword>
<feature type="compositionally biased region" description="Low complexity" evidence="7">
    <location>
        <begin position="120"/>
        <end position="134"/>
    </location>
</feature>
<dbReference type="GO" id="GO:0035556">
    <property type="term" value="P:intracellular signal transduction"/>
    <property type="evidence" value="ECO:0007669"/>
    <property type="project" value="TreeGrafter"/>
</dbReference>
<feature type="compositionally biased region" description="Polar residues" evidence="7">
    <location>
        <begin position="20"/>
        <end position="33"/>
    </location>
</feature>
<gene>
    <name evidence="9" type="ORF">ISF_00061</name>
</gene>
<keyword evidence="2" id="KW-0723">Serine/threonine-protein kinase</keyword>